<organism evidence="1 2">
    <name type="scientific">Myxococcus xanthus</name>
    <dbReference type="NCBI Taxonomy" id="34"/>
    <lineage>
        <taxon>Bacteria</taxon>
        <taxon>Pseudomonadati</taxon>
        <taxon>Myxococcota</taxon>
        <taxon>Myxococcia</taxon>
        <taxon>Myxococcales</taxon>
        <taxon>Cystobacterineae</taxon>
        <taxon>Myxococcaceae</taxon>
        <taxon>Myxococcus</taxon>
    </lineage>
</organism>
<reference evidence="1 2" key="1">
    <citation type="submission" date="2020-05" db="EMBL/GenBank/DDBJ databases">
        <authorList>
            <person name="Whitworth D."/>
        </authorList>
    </citation>
    <scope>NUCLEOTIDE SEQUENCE [LARGE SCALE GENOMIC DNA]</scope>
    <source>
        <strain evidence="1 2">AM005</strain>
    </source>
</reference>
<dbReference type="RefSeq" id="WP_140854804.1">
    <property type="nucleotide sequence ID" value="NZ_CP017169.1"/>
</dbReference>
<dbReference type="EMBL" id="JABFNT010000005">
    <property type="protein sequence ID" value="NOJ77178.1"/>
    <property type="molecule type" value="Genomic_DNA"/>
</dbReference>
<accession>A0A7Y4IDA2</accession>
<evidence type="ECO:0000313" key="1">
    <source>
        <dbReference type="EMBL" id="NOJ77178.1"/>
    </source>
</evidence>
<evidence type="ECO:0000313" key="2">
    <source>
        <dbReference type="Proteomes" id="UP000533080"/>
    </source>
</evidence>
<gene>
    <name evidence="1" type="ORF">HNV28_02195</name>
</gene>
<protein>
    <submittedName>
        <fullName evidence="1">Uncharacterized protein</fullName>
    </submittedName>
</protein>
<name>A0A7Y4IDA2_MYXXA</name>
<sequence>MSAPKNHSRAKLRVAREPGNPARASVGVVLRAALEVAAGNARSLVLDAVDCQSVLDALGQGDAPPCVCAALGRARCMPCRINGMERDLAVLRAFEEGQWSLQEQFAIDDSIPREVFTGALVALNGLLRASELRRERELADDKVKARGRATSATD</sequence>
<proteinExistence type="predicted"/>
<comment type="caution">
    <text evidence="1">The sequence shown here is derived from an EMBL/GenBank/DDBJ whole genome shotgun (WGS) entry which is preliminary data.</text>
</comment>
<dbReference type="AlphaFoldDB" id="A0A7Y4IDA2"/>
<dbReference type="Proteomes" id="UP000533080">
    <property type="component" value="Unassembled WGS sequence"/>
</dbReference>